<dbReference type="SUPFAM" id="SSF53822">
    <property type="entry name" value="Periplasmic binding protein-like I"/>
    <property type="match status" value="1"/>
</dbReference>
<organism evidence="5 6">
    <name type="scientific">Cellulosimicrobium cellulans</name>
    <name type="common">Arthrobacter luteus</name>
    <dbReference type="NCBI Taxonomy" id="1710"/>
    <lineage>
        <taxon>Bacteria</taxon>
        <taxon>Bacillati</taxon>
        <taxon>Actinomycetota</taxon>
        <taxon>Actinomycetes</taxon>
        <taxon>Micrococcales</taxon>
        <taxon>Promicromonosporaceae</taxon>
        <taxon>Cellulosimicrobium</taxon>
    </lineage>
</organism>
<reference evidence="5 6" key="1">
    <citation type="submission" date="2017-05" db="EMBL/GenBank/DDBJ databases">
        <authorList>
            <person name="Song R."/>
            <person name="Chenine A.L."/>
            <person name="Ruprecht R.M."/>
        </authorList>
    </citation>
    <scope>NUCLEOTIDE SEQUENCE [LARGE SCALE GENOMIC DNA]</scope>
    <source>
        <strain evidence="5 6">PSBB019</strain>
    </source>
</reference>
<dbReference type="SMART" id="SM00354">
    <property type="entry name" value="HTH_LACI"/>
    <property type="match status" value="1"/>
</dbReference>
<gene>
    <name evidence="5" type="ORF">CBR64_08650</name>
</gene>
<dbReference type="GO" id="GO:0000976">
    <property type="term" value="F:transcription cis-regulatory region binding"/>
    <property type="evidence" value="ECO:0007669"/>
    <property type="project" value="TreeGrafter"/>
</dbReference>
<dbReference type="PANTHER" id="PTHR30146:SF153">
    <property type="entry name" value="LACTOSE OPERON REPRESSOR"/>
    <property type="match status" value="1"/>
</dbReference>
<dbReference type="InterPro" id="IPR046335">
    <property type="entry name" value="LacI/GalR-like_sensor"/>
</dbReference>
<dbReference type="PROSITE" id="PS00356">
    <property type="entry name" value="HTH_LACI_1"/>
    <property type="match status" value="1"/>
</dbReference>
<accession>A0A1Y0HTQ5</accession>
<dbReference type="RefSeq" id="WP_087470574.1">
    <property type="nucleotide sequence ID" value="NZ_CP021383.1"/>
</dbReference>
<dbReference type="CDD" id="cd01392">
    <property type="entry name" value="HTH_LacI"/>
    <property type="match status" value="1"/>
</dbReference>
<evidence type="ECO:0000313" key="6">
    <source>
        <dbReference type="Proteomes" id="UP000196228"/>
    </source>
</evidence>
<dbReference type="PANTHER" id="PTHR30146">
    <property type="entry name" value="LACI-RELATED TRANSCRIPTIONAL REPRESSOR"/>
    <property type="match status" value="1"/>
</dbReference>
<evidence type="ECO:0000256" key="1">
    <source>
        <dbReference type="ARBA" id="ARBA00023015"/>
    </source>
</evidence>
<dbReference type="Proteomes" id="UP000196228">
    <property type="component" value="Chromosome"/>
</dbReference>
<keyword evidence="1" id="KW-0805">Transcription regulation</keyword>
<dbReference type="CDD" id="cd06267">
    <property type="entry name" value="PBP1_LacI_sugar_binding-like"/>
    <property type="match status" value="1"/>
</dbReference>
<evidence type="ECO:0000256" key="3">
    <source>
        <dbReference type="ARBA" id="ARBA00023163"/>
    </source>
</evidence>
<dbReference type="OrthoDB" id="252678at2"/>
<dbReference type="Pfam" id="PF13377">
    <property type="entry name" value="Peripla_BP_3"/>
    <property type="match status" value="1"/>
</dbReference>
<evidence type="ECO:0000313" key="5">
    <source>
        <dbReference type="EMBL" id="ARU51537.1"/>
    </source>
</evidence>
<dbReference type="PROSITE" id="PS50932">
    <property type="entry name" value="HTH_LACI_2"/>
    <property type="match status" value="1"/>
</dbReference>
<proteinExistence type="predicted"/>
<dbReference type="Gene3D" id="1.10.260.40">
    <property type="entry name" value="lambda repressor-like DNA-binding domains"/>
    <property type="match status" value="1"/>
</dbReference>
<dbReference type="InterPro" id="IPR000843">
    <property type="entry name" value="HTH_LacI"/>
</dbReference>
<evidence type="ECO:0000259" key="4">
    <source>
        <dbReference type="PROSITE" id="PS50932"/>
    </source>
</evidence>
<keyword evidence="3" id="KW-0804">Transcription</keyword>
<dbReference type="KEGG" id="cceu:CBR64_08650"/>
<evidence type="ECO:0000256" key="2">
    <source>
        <dbReference type="ARBA" id="ARBA00023125"/>
    </source>
</evidence>
<dbReference type="SUPFAM" id="SSF47413">
    <property type="entry name" value="lambda repressor-like DNA-binding domains"/>
    <property type="match status" value="1"/>
</dbReference>
<dbReference type="Gene3D" id="3.40.50.2300">
    <property type="match status" value="2"/>
</dbReference>
<protein>
    <submittedName>
        <fullName evidence="5">LacI family transcriptional regulator</fullName>
    </submittedName>
</protein>
<dbReference type="InterPro" id="IPR010982">
    <property type="entry name" value="Lambda_DNA-bd_dom_sf"/>
</dbReference>
<sequence length="335" mass="36407">MVTIGDVARHAGVSRSTVSYALSGNRPIKTETRERIQQAIRDLGFTANAGARALATARTSIMGLVVPFTPEEFAPATLGYVLSVSENARSRGYDVLLVTRQEGDAGIARLTSSGLVDGLLVLDVQRHDARIPSLLEARQPAVLLGLPDGDVALDRVDLDFAGAGRSLVERLHGEGHREIVFLTLPREVFDQDLGYAWRVREAVRSTAAARGIVVREVEGATEPAERARRIGEVLDRRGAATALLVHNDGALVDLPLLFRERGIRVPEDLSVVTLYPDRFGRMFSLPFTAIETSASEIAERAVQMLAERIEDPDLPPRRELLEPVLVDRGSSAAVP</sequence>
<dbReference type="EMBL" id="CP021383">
    <property type="protein sequence ID" value="ARU51537.1"/>
    <property type="molecule type" value="Genomic_DNA"/>
</dbReference>
<dbReference type="InterPro" id="IPR028082">
    <property type="entry name" value="Peripla_BP_I"/>
</dbReference>
<keyword evidence="2" id="KW-0238">DNA-binding</keyword>
<name>A0A1Y0HTQ5_CELCE</name>
<feature type="domain" description="HTH lacI-type" evidence="4">
    <location>
        <begin position="2"/>
        <end position="56"/>
    </location>
</feature>
<dbReference type="AlphaFoldDB" id="A0A1Y0HTQ5"/>
<dbReference type="Pfam" id="PF00356">
    <property type="entry name" value="LacI"/>
    <property type="match status" value="1"/>
</dbReference>
<dbReference type="GO" id="GO:0003700">
    <property type="term" value="F:DNA-binding transcription factor activity"/>
    <property type="evidence" value="ECO:0007669"/>
    <property type="project" value="TreeGrafter"/>
</dbReference>